<reference evidence="2" key="1">
    <citation type="journal article" date="2021" name="Front. Microbiol.">
        <title>Comprehensive Comparative Genomics and Phenotyping of Methylobacterium Species.</title>
        <authorList>
            <person name="Alessa O."/>
            <person name="Ogura Y."/>
            <person name="Fujitani Y."/>
            <person name="Takami H."/>
            <person name="Hayashi T."/>
            <person name="Sahin N."/>
            <person name="Tani A."/>
        </authorList>
    </citation>
    <scope>NUCLEOTIDE SEQUENCE</scope>
    <source>
        <strain evidence="2">LMG 23639</strain>
    </source>
</reference>
<evidence type="ECO:0000313" key="2">
    <source>
        <dbReference type="EMBL" id="GJE06351.1"/>
    </source>
</evidence>
<feature type="chain" id="PRO_5046299805" description="Transporter" evidence="1">
    <location>
        <begin position="27"/>
        <end position="196"/>
    </location>
</feature>
<keyword evidence="3" id="KW-1185">Reference proteome</keyword>
<keyword evidence="1" id="KW-0732">Signal</keyword>
<dbReference type="Proteomes" id="UP001055102">
    <property type="component" value="Unassembled WGS sequence"/>
</dbReference>
<evidence type="ECO:0000313" key="3">
    <source>
        <dbReference type="Proteomes" id="UP001055102"/>
    </source>
</evidence>
<organism evidence="2 3">
    <name type="scientific">Methylobacterium jeotgali</name>
    <dbReference type="NCBI Taxonomy" id="381630"/>
    <lineage>
        <taxon>Bacteria</taxon>
        <taxon>Pseudomonadati</taxon>
        <taxon>Pseudomonadota</taxon>
        <taxon>Alphaproteobacteria</taxon>
        <taxon>Hyphomicrobiales</taxon>
        <taxon>Methylobacteriaceae</taxon>
        <taxon>Methylobacterium</taxon>
    </lineage>
</organism>
<dbReference type="EMBL" id="BPQR01000027">
    <property type="protein sequence ID" value="GJE06351.1"/>
    <property type="molecule type" value="Genomic_DNA"/>
</dbReference>
<reference evidence="2" key="2">
    <citation type="submission" date="2021-08" db="EMBL/GenBank/DDBJ databases">
        <authorList>
            <person name="Tani A."/>
            <person name="Ola A."/>
            <person name="Ogura Y."/>
            <person name="Katsura K."/>
            <person name="Hayashi T."/>
        </authorList>
    </citation>
    <scope>NUCLEOTIDE SEQUENCE</scope>
    <source>
        <strain evidence="2">LMG 23639</strain>
    </source>
</reference>
<evidence type="ECO:0008006" key="4">
    <source>
        <dbReference type="Google" id="ProtNLM"/>
    </source>
</evidence>
<evidence type="ECO:0000256" key="1">
    <source>
        <dbReference type="SAM" id="SignalP"/>
    </source>
</evidence>
<sequence length="196" mass="19884">MEFAASALTAMASAAGSVGASGVASAATAGASALTSASSALAPLTSAGSVVGSILSGSASLLQMSQLRQAGREKELSLNLQAADTVNDIARENLQQQDRSTSLRQALLQTIGERDAAYAASGVDLTFGTPAVAREQSVTQAEQALTMESATATSRVARLNERAGNLRLMARSARRSADTMADLTGLQAAGNLLRRG</sequence>
<gene>
    <name evidence="2" type="ORF">AOPFMNJM_1667</name>
</gene>
<comment type="caution">
    <text evidence="2">The sequence shown here is derived from an EMBL/GenBank/DDBJ whole genome shotgun (WGS) entry which is preliminary data.</text>
</comment>
<feature type="signal peptide" evidence="1">
    <location>
        <begin position="1"/>
        <end position="26"/>
    </location>
</feature>
<accession>A0ABQ4SXE9</accession>
<protein>
    <recommendedName>
        <fullName evidence="4">Transporter</fullName>
    </recommendedName>
</protein>
<proteinExistence type="predicted"/>
<name>A0ABQ4SXE9_9HYPH</name>
<dbReference type="RefSeq" id="WP_238275021.1">
    <property type="nucleotide sequence ID" value="NZ_BPQR01000027.1"/>
</dbReference>